<evidence type="ECO:0000259" key="7">
    <source>
        <dbReference type="Pfam" id="PF00441"/>
    </source>
</evidence>
<evidence type="ECO:0000256" key="6">
    <source>
        <dbReference type="SAM" id="MobiDB-lite"/>
    </source>
</evidence>
<dbReference type="Pfam" id="PF00441">
    <property type="entry name" value="Acyl-CoA_dh_1"/>
    <property type="match status" value="1"/>
</dbReference>
<organism evidence="10 11">
    <name type="scientific">Frankia canadensis</name>
    <dbReference type="NCBI Taxonomy" id="1836972"/>
    <lineage>
        <taxon>Bacteria</taxon>
        <taxon>Bacillati</taxon>
        <taxon>Actinomycetota</taxon>
        <taxon>Actinomycetes</taxon>
        <taxon>Frankiales</taxon>
        <taxon>Frankiaceae</taxon>
        <taxon>Frankia</taxon>
    </lineage>
</organism>
<dbReference type="InterPro" id="IPR041504">
    <property type="entry name" value="AidB_N"/>
</dbReference>
<dbReference type="InterPro" id="IPR006091">
    <property type="entry name" value="Acyl-CoA_Oxase/DH_mid-dom"/>
</dbReference>
<evidence type="ECO:0000256" key="1">
    <source>
        <dbReference type="ARBA" id="ARBA00001974"/>
    </source>
</evidence>
<evidence type="ECO:0000256" key="3">
    <source>
        <dbReference type="ARBA" id="ARBA00022630"/>
    </source>
</evidence>
<dbReference type="PANTHER" id="PTHR42707:SF3">
    <property type="entry name" value="ACYL-COA DEHYDROGENASE AIDB-RELATED"/>
    <property type="match status" value="1"/>
</dbReference>
<name>A0A2I2KKD6_9ACTN</name>
<feature type="compositionally biased region" description="Low complexity" evidence="6">
    <location>
        <begin position="1"/>
        <end position="14"/>
    </location>
</feature>
<evidence type="ECO:0000313" key="11">
    <source>
        <dbReference type="Proteomes" id="UP000234331"/>
    </source>
</evidence>
<proteinExistence type="inferred from homology"/>
<keyword evidence="3 5" id="KW-0285">Flavoprotein</keyword>
<keyword evidence="5 10" id="KW-0560">Oxidoreductase</keyword>
<evidence type="ECO:0000259" key="8">
    <source>
        <dbReference type="Pfam" id="PF02770"/>
    </source>
</evidence>
<dbReference type="Pfam" id="PF02770">
    <property type="entry name" value="Acyl-CoA_dh_M"/>
    <property type="match status" value="1"/>
</dbReference>
<feature type="region of interest" description="Disordered" evidence="6">
    <location>
        <begin position="200"/>
        <end position="219"/>
    </location>
</feature>
<evidence type="ECO:0000256" key="5">
    <source>
        <dbReference type="RuleBase" id="RU362125"/>
    </source>
</evidence>
<dbReference type="Gene3D" id="6.10.250.600">
    <property type="match status" value="1"/>
</dbReference>
<dbReference type="InterPro" id="IPR009100">
    <property type="entry name" value="AcylCoA_DH/oxidase_NM_dom_sf"/>
</dbReference>
<dbReference type="GO" id="GO:0003995">
    <property type="term" value="F:acyl-CoA dehydrogenase activity"/>
    <property type="evidence" value="ECO:0007669"/>
    <property type="project" value="InterPro"/>
</dbReference>
<dbReference type="PANTHER" id="PTHR42707">
    <property type="entry name" value="ACYL-COA DEHYDROGENASE"/>
    <property type="match status" value="1"/>
</dbReference>
<dbReference type="AlphaFoldDB" id="A0A2I2KKD6"/>
<evidence type="ECO:0000256" key="4">
    <source>
        <dbReference type="ARBA" id="ARBA00022827"/>
    </source>
</evidence>
<dbReference type="Proteomes" id="UP000234331">
    <property type="component" value="Unassembled WGS sequence"/>
</dbReference>
<dbReference type="Gene3D" id="2.40.110.20">
    <property type="match status" value="1"/>
</dbReference>
<protein>
    <submittedName>
        <fullName evidence="10">Putative acyl-CoA dehydrogenase AidB</fullName>
        <ecNumber evidence="10">1.3.99.-</ecNumber>
    </submittedName>
</protein>
<accession>A0A2I2KKD6</accession>
<evidence type="ECO:0000259" key="9">
    <source>
        <dbReference type="Pfam" id="PF18158"/>
    </source>
</evidence>
<gene>
    <name evidence="10" type="primary">aidB</name>
    <name evidence="10" type="ORF">FRACA_1270015</name>
</gene>
<feature type="domain" description="Adaptive response protein AidB N-terminal" evidence="9">
    <location>
        <begin position="28"/>
        <end position="182"/>
    </location>
</feature>
<feature type="region of interest" description="Disordered" evidence="6">
    <location>
        <begin position="1"/>
        <end position="40"/>
    </location>
</feature>
<keyword evidence="11" id="KW-1185">Reference proteome</keyword>
<keyword evidence="4 5" id="KW-0274">FAD</keyword>
<feature type="domain" description="Acyl-CoA dehydrogenase/oxidase C-terminal" evidence="7">
    <location>
        <begin position="300"/>
        <end position="456"/>
    </location>
</feature>
<evidence type="ECO:0000313" key="10">
    <source>
        <dbReference type="EMBL" id="SNQ46131.1"/>
    </source>
</evidence>
<reference evidence="10 11" key="1">
    <citation type="submission" date="2017-06" db="EMBL/GenBank/DDBJ databases">
        <authorList>
            <person name="Kim H.J."/>
            <person name="Triplett B.A."/>
        </authorList>
    </citation>
    <scope>NUCLEOTIDE SEQUENCE [LARGE SCALE GENOMIC DNA]</scope>
    <source>
        <strain evidence="10">FRACA_ARgP5</strain>
    </source>
</reference>
<dbReference type="EMBL" id="FZMO01000032">
    <property type="protein sequence ID" value="SNQ46131.1"/>
    <property type="molecule type" value="Genomic_DNA"/>
</dbReference>
<dbReference type="Pfam" id="PF18158">
    <property type="entry name" value="AidB_N"/>
    <property type="match status" value="1"/>
</dbReference>
<dbReference type="PROSITE" id="PS00073">
    <property type="entry name" value="ACYL_COA_DH_2"/>
    <property type="match status" value="1"/>
</dbReference>
<evidence type="ECO:0000256" key="2">
    <source>
        <dbReference type="ARBA" id="ARBA00009347"/>
    </source>
</evidence>
<feature type="domain" description="Acyl-CoA oxidase/dehydrogenase middle" evidence="8">
    <location>
        <begin position="197"/>
        <end position="290"/>
    </location>
</feature>
<dbReference type="PROSITE" id="PS00072">
    <property type="entry name" value="ACYL_COA_DH_1"/>
    <property type="match status" value="1"/>
</dbReference>
<dbReference type="InterPro" id="IPR052904">
    <property type="entry name" value="Acyl-CoA_dehydrogenase-like"/>
</dbReference>
<dbReference type="SUPFAM" id="SSF47203">
    <property type="entry name" value="Acyl-CoA dehydrogenase C-terminal domain-like"/>
    <property type="match status" value="1"/>
</dbReference>
<dbReference type="SUPFAM" id="SSF56645">
    <property type="entry name" value="Acyl-CoA dehydrogenase NM domain-like"/>
    <property type="match status" value="1"/>
</dbReference>
<dbReference type="InterPro" id="IPR009075">
    <property type="entry name" value="AcylCo_DH/oxidase_C"/>
</dbReference>
<comment type="similarity">
    <text evidence="2 5">Belongs to the acyl-CoA dehydrogenase family.</text>
</comment>
<dbReference type="Gene3D" id="1.20.140.10">
    <property type="entry name" value="Butyryl-CoA Dehydrogenase, subunit A, domain 3"/>
    <property type="match status" value="1"/>
</dbReference>
<dbReference type="EC" id="1.3.99.-" evidence="10"/>
<dbReference type="InterPro" id="IPR006089">
    <property type="entry name" value="Acyl-CoA_DH_CS"/>
</dbReference>
<sequence length="582" mass="61643">MTTSSAAGARAQAAVPRSDLGPTHEVTNQPPPLVGHDGSEDPALLAALDREGAGWHLADLRRLGRLAGSEQALRWAEQADRNPPELRTHDRYGHRIDEVDFHPAWHALLDVAVREGMAGAPWADPRPGAHVARAANILVWGTVEQGHLCPVSMTYAAVPVLRAAPALAARYEPLLTSRVYDPGLRPPDGKTGLLAGMGMTEKQGGSDVRSNTTTATPRADGTWRLRGHKWFTSAPMNDAFLVLAQAPAGLSCFWVPRVLPDGSRNTFRIQRLKDKLGNRSNASGEPEFDDTVAWPVGPQGRGVRTIIDMVALTRLDAALASAAGMRAAVTAAAHHVRHRRVFGTLLIDAPLMRVVLADLAVESEAATTLVMRVAGAVDRAVGGDPAEQALRRIATAVAKYWVCKRVPGVVVEALECLGGNGYVEESGMPRLYREAPLNGIWEGSGNVNALDVLRAVGREPDAVDALATEIERARGGDTRLDRAWDELRGGLATAAGDPGGARRVVERLALVMQGSLLVRHAPAAVADAFCATRIAGDGGLAFGTLPAGIDIPGILDRIASVGAPADSVGDIRHVSDQDRNAS</sequence>
<dbReference type="InterPro" id="IPR036250">
    <property type="entry name" value="AcylCo_DH-like_C"/>
</dbReference>
<comment type="cofactor">
    <cofactor evidence="1 5">
        <name>FAD</name>
        <dbReference type="ChEBI" id="CHEBI:57692"/>
    </cofactor>
</comment>